<evidence type="ECO:0000256" key="12">
    <source>
        <dbReference type="ARBA" id="ARBA00023136"/>
    </source>
</evidence>
<evidence type="ECO:0000256" key="2">
    <source>
        <dbReference type="ARBA" id="ARBA00004141"/>
    </source>
</evidence>
<dbReference type="CDD" id="cd00130">
    <property type="entry name" value="PAS"/>
    <property type="match status" value="3"/>
</dbReference>
<evidence type="ECO:0000313" key="17">
    <source>
        <dbReference type="EMBL" id="QEW28567.1"/>
    </source>
</evidence>
<dbReference type="PROSITE" id="PS50109">
    <property type="entry name" value="HIS_KIN"/>
    <property type="match status" value="1"/>
</dbReference>
<evidence type="ECO:0000256" key="5">
    <source>
        <dbReference type="ARBA" id="ARBA00022679"/>
    </source>
</evidence>
<dbReference type="InterPro" id="IPR050351">
    <property type="entry name" value="BphY/WalK/GraS-like"/>
</dbReference>
<evidence type="ECO:0000259" key="15">
    <source>
        <dbReference type="PROSITE" id="PS50112"/>
    </source>
</evidence>
<dbReference type="GO" id="GO:0016020">
    <property type="term" value="C:membrane"/>
    <property type="evidence" value="ECO:0007669"/>
    <property type="project" value="UniProtKB-SubCell"/>
</dbReference>
<proteinExistence type="predicted"/>
<evidence type="ECO:0000256" key="3">
    <source>
        <dbReference type="ARBA" id="ARBA00012438"/>
    </source>
</evidence>
<dbReference type="Gene3D" id="3.30.565.10">
    <property type="entry name" value="Histidine kinase-like ATPase, C-terminal domain"/>
    <property type="match status" value="1"/>
</dbReference>
<evidence type="ECO:0000256" key="6">
    <source>
        <dbReference type="ARBA" id="ARBA00022692"/>
    </source>
</evidence>
<dbReference type="Gene3D" id="1.10.287.130">
    <property type="match status" value="1"/>
</dbReference>
<dbReference type="SUPFAM" id="SSF55874">
    <property type="entry name" value="ATPase domain of HSP90 chaperone/DNA topoisomerase II/histidine kinase"/>
    <property type="match status" value="1"/>
</dbReference>
<dbReference type="CDD" id="cd16922">
    <property type="entry name" value="HATPase_EvgS-ArcB-TorS-like"/>
    <property type="match status" value="1"/>
</dbReference>
<comment type="catalytic activity">
    <reaction evidence="1">
        <text>ATP + protein L-histidine = ADP + protein N-phospho-L-histidine.</text>
        <dbReference type="EC" id="2.7.13.3"/>
    </reaction>
</comment>
<dbReference type="Pfam" id="PF08447">
    <property type="entry name" value="PAS_3"/>
    <property type="match status" value="1"/>
</dbReference>
<evidence type="ECO:0000256" key="10">
    <source>
        <dbReference type="ARBA" id="ARBA00022989"/>
    </source>
</evidence>
<dbReference type="InterPro" id="IPR000014">
    <property type="entry name" value="PAS"/>
</dbReference>
<dbReference type="Proteomes" id="UP000325785">
    <property type="component" value="Chromosome"/>
</dbReference>
<dbReference type="EC" id="2.7.13.3" evidence="3"/>
<keyword evidence="8" id="KW-0418">Kinase</keyword>
<dbReference type="InterPro" id="IPR035965">
    <property type="entry name" value="PAS-like_dom_sf"/>
</dbReference>
<dbReference type="GO" id="GO:0000156">
    <property type="term" value="F:phosphorelay response regulator activity"/>
    <property type="evidence" value="ECO:0007669"/>
    <property type="project" value="TreeGrafter"/>
</dbReference>
<dbReference type="GO" id="GO:0005524">
    <property type="term" value="F:ATP binding"/>
    <property type="evidence" value="ECO:0007669"/>
    <property type="project" value="UniProtKB-KW"/>
</dbReference>
<dbReference type="InterPro" id="IPR003594">
    <property type="entry name" value="HATPase_dom"/>
</dbReference>
<feature type="domain" description="PAS" evidence="15">
    <location>
        <begin position="438"/>
        <end position="509"/>
    </location>
</feature>
<dbReference type="GO" id="GO:0007234">
    <property type="term" value="P:osmosensory signaling via phosphorelay pathway"/>
    <property type="evidence" value="ECO:0007669"/>
    <property type="project" value="TreeGrafter"/>
</dbReference>
<dbReference type="InterPro" id="IPR013655">
    <property type="entry name" value="PAS_fold_3"/>
</dbReference>
<evidence type="ECO:0000313" key="18">
    <source>
        <dbReference type="Proteomes" id="UP000325785"/>
    </source>
</evidence>
<evidence type="ECO:0000256" key="1">
    <source>
        <dbReference type="ARBA" id="ARBA00000085"/>
    </source>
</evidence>
<dbReference type="SUPFAM" id="SSF47384">
    <property type="entry name" value="Homodimeric domain of signal transducing histidine kinase"/>
    <property type="match status" value="1"/>
</dbReference>
<evidence type="ECO:0000256" key="9">
    <source>
        <dbReference type="ARBA" id="ARBA00022840"/>
    </source>
</evidence>
<dbReference type="KEGG" id="rid:RIdsm_04398"/>
<comment type="subcellular location">
    <subcellularLocation>
        <location evidence="2">Membrane</location>
        <topology evidence="2">Multi-pass membrane protein</topology>
    </subcellularLocation>
</comment>
<dbReference type="InterPro" id="IPR001610">
    <property type="entry name" value="PAC"/>
</dbReference>
<evidence type="ECO:0000256" key="7">
    <source>
        <dbReference type="ARBA" id="ARBA00022741"/>
    </source>
</evidence>
<feature type="transmembrane region" description="Helical" evidence="13">
    <location>
        <begin position="140"/>
        <end position="157"/>
    </location>
</feature>
<dbReference type="EMBL" id="CP031598">
    <property type="protein sequence ID" value="QEW28567.1"/>
    <property type="molecule type" value="Genomic_DNA"/>
</dbReference>
<dbReference type="InterPro" id="IPR036890">
    <property type="entry name" value="HATPase_C_sf"/>
</dbReference>
<dbReference type="NCBIfam" id="TIGR00229">
    <property type="entry name" value="sensory_box"/>
    <property type="match status" value="3"/>
</dbReference>
<dbReference type="PANTHER" id="PTHR42878">
    <property type="entry name" value="TWO-COMPONENT HISTIDINE KINASE"/>
    <property type="match status" value="1"/>
</dbReference>
<feature type="transmembrane region" description="Helical" evidence="13">
    <location>
        <begin position="169"/>
        <end position="191"/>
    </location>
</feature>
<keyword evidence="4" id="KW-0597">Phosphoprotein</keyword>
<dbReference type="Pfam" id="PF00512">
    <property type="entry name" value="HisKA"/>
    <property type="match status" value="1"/>
</dbReference>
<keyword evidence="9" id="KW-0067">ATP-binding</keyword>
<evidence type="ECO:0000256" key="4">
    <source>
        <dbReference type="ARBA" id="ARBA00022553"/>
    </source>
</evidence>
<evidence type="ECO:0000259" key="14">
    <source>
        <dbReference type="PROSITE" id="PS50109"/>
    </source>
</evidence>
<feature type="domain" description="PAS" evidence="15">
    <location>
        <begin position="694"/>
        <end position="781"/>
    </location>
</feature>
<feature type="transmembrane region" description="Helical" evidence="13">
    <location>
        <begin position="36"/>
        <end position="61"/>
    </location>
</feature>
<dbReference type="PROSITE" id="PS50113">
    <property type="entry name" value="PAC"/>
    <property type="match status" value="2"/>
</dbReference>
<dbReference type="SMART" id="SM00388">
    <property type="entry name" value="HisKA"/>
    <property type="match status" value="1"/>
</dbReference>
<dbReference type="SMART" id="SM00086">
    <property type="entry name" value="PAC"/>
    <property type="match status" value="3"/>
</dbReference>
<accession>A0A5P3AGR0</accession>
<keyword evidence="6 13" id="KW-0812">Transmembrane</keyword>
<dbReference type="PROSITE" id="PS50112">
    <property type="entry name" value="PAS"/>
    <property type="match status" value="3"/>
</dbReference>
<dbReference type="Gene3D" id="3.30.450.20">
    <property type="entry name" value="PAS domain"/>
    <property type="match status" value="3"/>
</dbReference>
<dbReference type="PRINTS" id="PR00344">
    <property type="entry name" value="BCTRLSENSOR"/>
</dbReference>
<feature type="domain" description="Histidine kinase" evidence="14">
    <location>
        <begin position="825"/>
        <end position="1044"/>
    </location>
</feature>
<dbReference type="InterPro" id="IPR004358">
    <property type="entry name" value="Sig_transdc_His_kin-like_C"/>
</dbReference>
<gene>
    <name evidence="17" type="primary">fixL</name>
    <name evidence="17" type="ORF">RIdsm_04398</name>
</gene>
<dbReference type="AlphaFoldDB" id="A0A5P3AGR0"/>
<dbReference type="Pfam" id="PF02518">
    <property type="entry name" value="HATPase_c"/>
    <property type="match status" value="1"/>
</dbReference>
<dbReference type="GO" id="GO:0000155">
    <property type="term" value="F:phosphorelay sensor kinase activity"/>
    <property type="evidence" value="ECO:0007669"/>
    <property type="project" value="InterPro"/>
</dbReference>
<reference evidence="17 18" key="1">
    <citation type="submission" date="2018-08" db="EMBL/GenBank/DDBJ databases">
        <title>Genetic Globetrotter - A new plasmid hitch-hiking vast phylogenetic and geographic distances.</title>
        <authorList>
            <person name="Vollmers J."/>
            <person name="Petersen J."/>
        </authorList>
    </citation>
    <scope>NUCLEOTIDE SEQUENCE [LARGE SCALE GENOMIC DNA]</scope>
    <source>
        <strain evidence="17 18">DSM 26383</strain>
    </source>
</reference>
<dbReference type="InterPro" id="IPR005467">
    <property type="entry name" value="His_kinase_dom"/>
</dbReference>
<feature type="transmembrane region" description="Helical" evidence="13">
    <location>
        <begin position="102"/>
        <end position="120"/>
    </location>
</feature>
<dbReference type="GO" id="GO:0030295">
    <property type="term" value="F:protein kinase activator activity"/>
    <property type="evidence" value="ECO:0007669"/>
    <property type="project" value="TreeGrafter"/>
</dbReference>
<dbReference type="PANTHER" id="PTHR42878:SF7">
    <property type="entry name" value="SENSOR HISTIDINE KINASE GLRK"/>
    <property type="match status" value="1"/>
</dbReference>
<feature type="domain" description="PAC" evidence="16">
    <location>
        <begin position="641"/>
        <end position="693"/>
    </location>
</feature>
<feature type="transmembrane region" description="Helical" evidence="13">
    <location>
        <begin position="341"/>
        <end position="360"/>
    </location>
</feature>
<keyword evidence="10 13" id="KW-1133">Transmembrane helix</keyword>
<name>A0A5P3AGR0_9RHOB</name>
<sequence length="1056" mass="115101">MASGPSVIQRVAGLLLLSGLAYAGNAVNVTLFGPISFIFGSVFALIAVRLFGLAGGCVVALMGSCFTVYAWGHPYALVVFTAEAAAVYALSRRISNIAMADALFWIFAGCPMVLVFYSGLMQMDGVSAGLVALKQATNGVFNAVVAGLLLIAVRRWLPEGFKPGPRASFHSLVFYVLVLVASVSAAGMTVLESRREYRQAMEHVESLVSLLAGWSRQELAEGRAPSEMEAAYESDIALFMANMAHDLPRRPDIGIGLVGPDGESEVLIGSMVSLSRPGEMTPHDDGLMLWNPTGDMPAMVRARQGRYFLRAPLEGDAAGRDLIVELSADSMMAHLESGGRWNMVVLALAIGLAMIVAKVLSEWLGAPIRRLARISDGLSRSIMSGDDPDVMFPTSNVAEYETLSGSLRDMSAKLGESFRSQKAVQKTLEERVQDRTRELDRMSQVARQTTNSVLITDVDARIEWINDAFTEMSGYTLDEVVGQRPGRVFLGPDSDPEVVAQMRDALSRIEGFDVEVVCYGKVRRPYWAEVHCNPIWDSSGRHAGFIAIMTDITDRRKTSQMLRESLERVRLATEVAQIGIWAYDPQAGKVEWSNENFRLYGLSPRAFNQTMDAWPDLVHPEDRARVTKEVQAALDGDGEPFASEFRIYNPEKGARVFRSVARVSRDEQGRAVRMIGVNLDVTEDRRAAEALRNAAKRNAAVLDNVADSIITLDRKGAIQSFNRASESMFGYPAEDVIGRDVKALFPEGTTGLEGGFMAEYLSPKASELLGQVRETVALRRNGEAFPVSFAVSEVETRGEKVFIAIIRDITEKRRVARMQAEFIATVSHELRTPLTSISGTLSLVRNGVFGKLDEKGDKIVEAAMANSKRLGGLIDEILDLERLTAGKLTLEVAPSPLDTLVRHSVDINQGYAERFGVRLAIAGTVPEVQVSVDHDRAAQILTNYISNAVKFSAEGQTVTITVENIPGAVRIVVSDRGRGIPEKFHGAIFEKFSQTDASDTRKSGGSGLGLAISKELANQMGGRVGFASREGEGARFWVEFPLCETGFDVTGAFEHA</sequence>
<evidence type="ECO:0000256" key="11">
    <source>
        <dbReference type="ARBA" id="ARBA00023012"/>
    </source>
</evidence>
<dbReference type="InterPro" id="IPR003661">
    <property type="entry name" value="HisK_dim/P_dom"/>
</dbReference>
<dbReference type="CDD" id="cd00082">
    <property type="entry name" value="HisKA"/>
    <property type="match status" value="1"/>
</dbReference>
<protein>
    <recommendedName>
        <fullName evidence="3">histidine kinase</fullName>
        <ecNumber evidence="3">2.7.13.3</ecNumber>
    </recommendedName>
</protein>
<evidence type="ECO:0000256" key="8">
    <source>
        <dbReference type="ARBA" id="ARBA00022777"/>
    </source>
</evidence>
<keyword evidence="11" id="KW-0902">Two-component regulatory system</keyword>
<dbReference type="Gene3D" id="2.10.70.100">
    <property type="match status" value="1"/>
</dbReference>
<keyword evidence="12 13" id="KW-0472">Membrane</keyword>
<dbReference type="InterPro" id="IPR036097">
    <property type="entry name" value="HisK_dim/P_sf"/>
</dbReference>
<evidence type="ECO:0000256" key="13">
    <source>
        <dbReference type="SAM" id="Phobius"/>
    </source>
</evidence>
<feature type="domain" description="PAC" evidence="16">
    <location>
        <begin position="512"/>
        <end position="564"/>
    </location>
</feature>
<dbReference type="InterPro" id="IPR000700">
    <property type="entry name" value="PAS-assoc_C"/>
</dbReference>
<dbReference type="SMART" id="SM00091">
    <property type="entry name" value="PAS"/>
    <property type="match status" value="3"/>
</dbReference>
<feature type="domain" description="PAS" evidence="15">
    <location>
        <begin position="565"/>
        <end position="637"/>
    </location>
</feature>
<keyword evidence="5 17" id="KW-0808">Transferase</keyword>
<keyword evidence="7" id="KW-0547">Nucleotide-binding</keyword>
<organism evidence="17 18">
    <name type="scientific">Roseovarius indicus</name>
    <dbReference type="NCBI Taxonomy" id="540747"/>
    <lineage>
        <taxon>Bacteria</taxon>
        <taxon>Pseudomonadati</taxon>
        <taxon>Pseudomonadota</taxon>
        <taxon>Alphaproteobacteria</taxon>
        <taxon>Rhodobacterales</taxon>
        <taxon>Roseobacteraceae</taxon>
        <taxon>Roseovarius</taxon>
    </lineage>
</organism>
<dbReference type="SUPFAM" id="SSF55785">
    <property type="entry name" value="PYP-like sensor domain (PAS domain)"/>
    <property type="match status" value="3"/>
</dbReference>
<dbReference type="SMART" id="SM00387">
    <property type="entry name" value="HATPase_c"/>
    <property type="match status" value="1"/>
</dbReference>
<dbReference type="Pfam" id="PF13426">
    <property type="entry name" value="PAS_9"/>
    <property type="match status" value="2"/>
</dbReference>
<evidence type="ECO:0000259" key="16">
    <source>
        <dbReference type="PROSITE" id="PS50113"/>
    </source>
</evidence>
<dbReference type="FunFam" id="3.30.565.10:FF:000006">
    <property type="entry name" value="Sensor histidine kinase WalK"/>
    <property type="match status" value="1"/>
</dbReference>